<evidence type="ECO:0000313" key="3">
    <source>
        <dbReference type="EMBL" id="KAJ1359246.1"/>
    </source>
</evidence>
<proteinExistence type="inferred from homology"/>
<dbReference type="GO" id="GO:0004823">
    <property type="term" value="F:leucine-tRNA ligase activity"/>
    <property type="evidence" value="ECO:0007669"/>
    <property type="project" value="InterPro"/>
</dbReference>
<dbReference type="GO" id="GO:0005524">
    <property type="term" value="F:ATP binding"/>
    <property type="evidence" value="ECO:0007669"/>
    <property type="project" value="InterPro"/>
</dbReference>
<comment type="similarity">
    <text evidence="1">Belongs to the class-I aminoacyl-tRNA synthetase family.</text>
</comment>
<dbReference type="EMBL" id="JAHQIW010003584">
    <property type="protein sequence ID" value="KAJ1359246.1"/>
    <property type="molecule type" value="Genomic_DNA"/>
</dbReference>
<dbReference type="PANTHER" id="PTHR45794:SF1">
    <property type="entry name" value="LEUCINE--TRNA LIGASE, CYTOPLASMIC"/>
    <property type="match status" value="1"/>
</dbReference>
<evidence type="ECO:0000256" key="1">
    <source>
        <dbReference type="ARBA" id="ARBA00005594"/>
    </source>
</evidence>
<comment type="caution">
    <text evidence="3">The sequence shown here is derived from an EMBL/GenBank/DDBJ whole genome shotgun (WGS) entry which is preliminary data.</text>
</comment>
<gene>
    <name evidence="3" type="primary">LARS1_1</name>
    <name evidence="3" type="ORF">KIN20_017939</name>
</gene>
<accession>A0AAD5QU30</accession>
<evidence type="ECO:0000313" key="4">
    <source>
        <dbReference type="Proteomes" id="UP001196413"/>
    </source>
</evidence>
<protein>
    <submittedName>
        <fullName evidence="3">Leucine--tRNA ligase, cytoplasmic</fullName>
    </submittedName>
</protein>
<evidence type="ECO:0000259" key="2">
    <source>
        <dbReference type="Pfam" id="PF24810"/>
    </source>
</evidence>
<dbReference type="AlphaFoldDB" id="A0AAD5QU30"/>
<sequence length="95" mass="10692">MLQKQAKENNGALPDNKTIAQFIGSDPSLTKFAKKAMPFVQMVKEQYEQKGPIALASACAFDQAAVLLENREYIENSLELDRFSSNTRMRLMSHP</sequence>
<name>A0AAD5QU30_PARTN</name>
<reference evidence="3" key="1">
    <citation type="submission" date="2021-06" db="EMBL/GenBank/DDBJ databases">
        <title>Parelaphostrongylus tenuis whole genome reference sequence.</title>
        <authorList>
            <person name="Garwood T.J."/>
            <person name="Larsen P.A."/>
            <person name="Fountain-Jones N.M."/>
            <person name="Garbe J.R."/>
            <person name="Macchietto M.G."/>
            <person name="Kania S.A."/>
            <person name="Gerhold R.W."/>
            <person name="Richards J.E."/>
            <person name="Wolf T.M."/>
        </authorList>
    </citation>
    <scope>NUCLEOTIDE SEQUENCE</scope>
    <source>
        <strain evidence="3">MNPRO001-30</strain>
        <tissue evidence="3">Meninges</tissue>
    </source>
</reference>
<feature type="domain" description="Leucine--tRNA ligase RagD-binding" evidence="2">
    <location>
        <begin position="2"/>
        <end position="59"/>
    </location>
</feature>
<dbReference type="PANTHER" id="PTHR45794">
    <property type="entry name" value="LEUCYL-TRNA SYNTHETASE"/>
    <property type="match status" value="1"/>
</dbReference>
<dbReference type="InterPro" id="IPR055416">
    <property type="entry name" value="RBD_LARS1"/>
</dbReference>
<dbReference type="Pfam" id="PF24810">
    <property type="entry name" value="RBD_LARS1"/>
    <property type="match status" value="1"/>
</dbReference>
<dbReference type="Proteomes" id="UP001196413">
    <property type="component" value="Unassembled WGS sequence"/>
</dbReference>
<dbReference type="InterPro" id="IPR004493">
    <property type="entry name" value="Leu-tRNA-synth_Ia_arc/euk"/>
</dbReference>
<organism evidence="3 4">
    <name type="scientific">Parelaphostrongylus tenuis</name>
    <name type="common">Meningeal worm</name>
    <dbReference type="NCBI Taxonomy" id="148309"/>
    <lineage>
        <taxon>Eukaryota</taxon>
        <taxon>Metazoa</taxon>
        <taxon>Ecdysozoa</taxon>
        <taxon>Nematoda</taxon>
        <taxon>Chromadorea</taxon>
        <taxon>Rhabditida</taxon>
        <taxon>Rhabditina</taxon>
        <taxon>Rhabditomorpha</taxon>
        <taxon>Strongyloidea</taxon>
        <taxon>Metastrongylidae</taxon>
        <taxon>Parelaphostrongylus</taxon>
    </lineage>
</organism>
<keyword evidence="4" id="KW-1185">Reference proteome</keyword>
<dbReference type="GO" id="GO:0006429">
    <property type="term" value="P:leucyl-tRNA aminoacylation"/>
    <property type="evidence" value="ECO:0007669"/>
    <property type="project" value="InterPro"/>
</dbReference>
<keyword evidence="3" id="KW-0436">Ligase</keyword>